<comment type="caution">
    <text evidence="13">The sequence shown here is derived from an EMBL/GenBank/DDBJ whole genome shotgun (WGS) entry which is preliminary data.</text>
</comment>
<dbReference type="InterPro" id="IPR001872">
    <property type="entry name" value="Peptidase_A8"/>
</dbReference>
<dbReference type="PRINTS" id="PR00781">
    <property type="entry name" value="LIPOSIGPTASE"/>
</dbReference>
<accession>A0A2A2GJD7</accession>
<sequence>MSDDADAPKPKKPPRRKIAAPAGDAVPPAAVPAGSAPKRRRKPAAPPPPPLPPQTSLWWAAGTALVILALDQLTKWIVVHALNLPEVQAIDVIDPWLNLRMAWNQGVNFGLLSSDVEVMRWVLIAVALVICAWVAVWLFRVRPGRLAQVAAGLLIGGAVGNVIDRLAYGAVADFLNMSLPGWRNPYSFNLADIAIFAGALGLVFQPGPARPAEASDNSRDGPRKTR</sequence>
<evidence type="ECO:0000256" key="7">
    <source>
        <dbReference type="ARBA" id="ARBA00022989"/>
    </source>
</evidence>
<keyword evidence="6 9" id="KW-0378">Hydrolase</keyword>
<evidence type="ECO:0000256" key="4">
    <source>
        <dbReference type="ARBA" id="ARBA00022692"/>
    </source>
</evidence>
<comment type="caution">
    <text evidence="9">Lacks conserved residue(s) required for the propagation of feature annotation.</text>
</comment>
<keyword evidence="3 9" id="KW-0645">Protease</keyword>
<feature type="active site" evidence="9">
    <location>
        <position position="173"/>
    </location>
</feature>
<dbReference type="Pfam" id="PF01252">
    <property type="entry name" value="Peptidase_A8"/>
    <property type="match status" value="1"/>
</dbReference>
<keyword evidence="4 9" id="KW-0812">Transmembrane</keyword>
<dbReference type="PANTHER" id="PTHR33695">
    <property type="entry name" value="LIPOPROTEIN SIGNAL PEPTIDASE"/>
    <property type="match status" value="1"/>
</dbReference>
<keyword evidence="8 9" id="KW-0472">Membrane</keyword>
<evidence type="ECO:0000313" key="13">
    <source>
        <dbReference type="EMBL" id="PAU97009.1"/>
    </source>
</evidence>
<protein>
    <recommendedName>
        <fullName evidence="9">Lipoprotein signal peptidase</fullName>
        <ecNumber evidence="9">3.4.23.36</ecNumber>
    </recommendedName>
    <alternativeName>
        <fullName evidence="9">Prolipoprotein signal peptidase</fullName>
    </alternativeName>
    <alternativeName>
        <fullName evidence="9">Signal peptidase II</fullName>
        <shortName evidence="9">SPase II</shortName>
    </alternativeName>
</protein>
<comment type="catalytic activity">
    <reaction evidence="9 10">
        <text>Release of signal peptides from bacterial membrane prolipoproteins. Hydrolyzes -Xaa-Yaa-Zaa-|-(S,diacylglyceryl)Cys-, in which Xaa is hydrophobic (preferably Leu), and Yaa (Ala or Ser) and Zaa (Gly or Ala) have small, neutral side chains.</text>
        <dbReference type="EC" id="3.4.23.36"/>
    </reaction>
</comment>
<evidence type="ECO:0000256" key="6">
    <source>
        <dbReference type="ARBA" id="ARBA00022801"/>
    </source>
</evidence>
<keyword evidence="5 9" id="KW-0064">Aspartyl protease</keyword>
<dbReference type="OrthoDB" id="9810259at2"/>
<dbReference type="UniPathway" id="UPA00665"/>
<feature type="compositionally biased region" description="Low complexity" evidence="12">
    <location>
        <begin position="19"/>
        <end position="36"/>
    </location>
</feature>
<reference evidence="13 14" key="1">
    <citation type="submission" date="2017-09" db="EMBL/GenBank/DDBJ databases">
        <title>Paracoccus alkalisoli sp. nov., isolated from saline alkaline soil.</title>
        <authorList>
            <person name="Dong X."/>
            <person name="Zhang G."/>
        </authorList>
    </citation>
    <scope>NUCLEOTIDE SEQUENCE [LARGE SCALE GENOMIC DNA]</scope>
    <source>
        <strain evidence="13 14">WN007</strain>
    </source>
</reference>
<dbReference type="GO" id="GO:0005886">
    <property type="term" value="C:plasma membrane"/>
    <property type="evidence" value="ECO:0007669"/>
    <property type="project" value="UniProtKB-SubCell"/>
</dbReference>
<name>A0A2A2GJD7_9RHOB</name>
<feature type="transmembrane region" description="Helical" evidence="9">
    <location>
        <begin position="146"/>
        <end position="166"/>
    </location>
</feature>
<comment type="pathway">
    <text evidence="9">Protein modification; lipoprotein biosynthesis (signal peptide cleavage).</text>
</comment>
<keyword evidence="2 9" id="KW-1003">Cell membrane</keyword>
<evidence type="ECO:0000256" key="1">
    <source>
        <dbReference type="ARBA" id="ARBA00006139"/>
    </source>
</evidence>
<feature type="region of interest" description="Disordered" evidence="12">
    <location>
        <begin position="1"/>
        <end position="51"/>
    </location>
</feature>
<comment type="function">
    <text evidence="9 10">This protein specifically catalyzes the removal of signal peptides from prolipoproteins.</text>
</comment>
<dbReference type="GO" id="GO:0004190">
    <property type="term" value="F:aspartic-type endopeptidase activity"/>
    <property type="evidence" value="ECO:0007669"/>
    <property type="project" value="UniProtKB-UniRule"/>
</dbReference>
<evidence type="ECO:0000256" key="9">
    <source>
        <dbReference type="HAMAP-Rule" id="MF_00161"/>
    </source>
</evidence>
<evidence type="ECO:0000256" key="10">
    <source>
        <dbReference type="RuleBase" id="RU000594"/>
    </source>
</evidence>
<proteinExistence type="inferred from homology"/>
<keyword evidence="7 9" id="KW-1133">Transmembrane helix</keyword>
<feature type="transmembrane region" description="Helical" evidence="9">
    <location>
        <begin position="118"/>
        <end position="139"/>
    </location>
</feature>
<dbReference type="Proteomes" id="UP000218023">
    <property type="component" value="Unassembled WGS sequence"/>
</dbReference>
<keyword evidence="14" id="KW-1185">Reference proteome</keyword>
<dbReference type="PROSITE" id="PS00855">
    <property type="entry name" value="SPASE_II"/>
    <property type="match status" value="1"/>
</dbReference>
<comment type="subcellular location">
    <subcellularLocation>
        <location evidence="9">Cell membrane</location>
        <topology evidence="9">Multi-pass membrane protein</topology>
    </subcellularLocation>
</comment>
<evidence type="ECO:0000256" key="2">
    <source>
        <dbReference type="ARBA" id="ARBA00022475"/>
    </source>
</evidence>
<evidence type="ECO:0000256" key="8">
    <source>
        <dbReference type="ARBA" id="ARBA00023136"/>
    </source>
</evidence>
<dbReference type="NCBIfam" id="TIGR00077">
    <property type="entry name" value="lspA"/>
    <property type="match status" value="1"/>
</dbReference>
<dbReference type="EMBL" id="NSJZ01000008">
    <property type="protein sequence ID" value="PAU97009.1"/>
    <property type="molecule type" value="Genomic_DNA"/>
</dbReference>
<evidence type="ECO:0000256" key="11">
    <source>
        <dbReference type="RuleBase" id="RU004181"/>
    </source>
</evidence>
<dbReference type="PANTHER" id="PTHR33695:SF1">
    <property type="entry name" value="LIPOPROTEIN SIGNAL PEPTIDASE"/>
    <property type="match status" value="1"/>
</dbReference>
<evidence type="ECO:0000313" key="14">
    <source>
        <dbReference type="Proteomes" id="UP000218023"/>
    </source>
</evidence>
<evidence type="ECO:0000256" key="3">
    <source>
        <dbReference type="ARBA" id="ARBA00022670"/>
    </source>
</evidence>
<gene>
    <name evidence="9 13" type="primary">lspA</name>
    <name evidence="13" type="ORF">CK240_10955</name>
</gene>
<evidence type="ECO:0000256" key="12">
    <source>
        <dbReference type="SAM" id="MobiDB-lite"/>
    </source>
</evidence>
<dbReference type="AlphaFoldDB" id="A0A2A2GJD7"/>
<evidence type="ECO:0000256" key="5">
    <source>
        <dbReference type="ARBA" id="ARBA00022750"/>
    </source>
</evidence>
<feature type="transmembrane region" description="Helical" evidence="9">
    <location>
        <begin position="186"/>
        <end position="204"/>
    </location>
</feature>
<organism evidence="13 14">
    <name type="scientific">Paracoccus salipaludis</name>
    <dbReference type="NCBI Taxonomy" id="2032623"/>
    <lineage>
        <taxon>Bacteria</taxon>
        <taxon>Pseudomonadati</taxon>
        <taxon>Pseudomonadota</taxon>
        <taxon>Alphaproteobacteria</taxon>
        <taxon>Rhodobacterales</taxon>
        <taxon>Paracoccaceae</taxon>
        <taxon>Paracoccus</taxon>
    </lineage>
</organism>
<dbReference type="HAMAP" id="MF_00161">
    <property type="entry name" value="LspA"/>
    <property type="match status" value="1"/>
</dbReference>
<feature type="active site" evidence="9">
    <location>
        <position position="192"/>
    </location>
</feature>
<comment type="similarity">
    <text evidence="1 9 11">Belongs to the peptidase A8 family.</text>
</comment>
<dbReference type="GO" id="GO:0006508">
    <property type="term" value="P:proteolysis"/>
    <property type="evidence" value="ECO:0007669"/>
    <property type="project" value="UniProtKB-KW"/>
</dbReference>
<dbReference type="EC" id="3.4.23.36" evidence="9"/>